<keyword evidence="5" id="KW-0808">Transferase</keyword>
<reference evidence="10" key="2">
    <citation type="submission" date="2020-02" db="EMBL/GenBank/DDBJ databases">
        <authorList>
            <person name="Littmann E."/>
            <person name="Sorbara M."/>
        </authorList>
    </citation>
    <scope>NUCLEOTIDE SEQUENCE</scope>
    <source>
        <strain evidence="10">MSK.1.17</strain>
    </source>
</reference>
<evidence type="ECO:0000313" key="10">
    <source>
        <dbReference type="EMBL" id="NSJ48125.1"/>
    </source>
</evidence>
<protein>
    <submittedName>
        <fullName evidence="9">PTS sugar transporter subunit IIB</fullName>
    </submittedName>
</protein>
<evidence type="ECO:0000256" key="2">
    <source>
        <dbReference type="ARBA" id="ARBA00022448"/>
    </source>
</evidence>
<name>A0AAW5C1E6_9FIRM</name>
<keyword evidence="6" id="KW-0598">Phosphotransferase system</keyword>
<dbReference type="Proteomes" id="UP000669239">
    <property type="component" value="Unassembled WGS sequence"/>
</dbReference>
<reference evidence="9" key="3">
    <citation type="submission" date="2022-01" db="EMBL/GenBank/DDBJ databases">
        <title>Collection of gut derived symbiotic bacterial strains cultured from healthy donors.</title>
        <authorList>
            <person name="Lin H."/>
            <person name="Kohout C."/>
            <person name="Waligurski E."/>
            <person name="Pamer E.G."/>
        </authorList>
    </citation>
    <scope>NUCLEOTIDE SEQUENCE</scope>
    <source>
        <strain evidence="9">DFI.6.55</strain>
    </source>
</reference>
<gene>
    <name evidence="10" type="ORF">G5B36_05365</name>
    <name evidence="9" type="ORF">L0N08_11645</name>
</gene>
<keyword evidence="4 9" id="KW-0762">Sugar transport</keyword>
<evidence type="ECO:0000313" key="11">
    <source>
        <dbReference type="Proteomes" id="UP000669239"/>
    </source>
</evidence>
<evidence type="ECO:0000256" key="6">
    <source>
        <dbReference type="ARBA" id="ARBA00022683"/>
    </source>
</evidence>
<proteinExistence type="predicted"/>
<dbReference type="GO" id="GO:0009401">
    <property type="term" value="P:phosphoenolpyruvate-dependent sugar phosphotransferase system"/>
    <property type="evidence" value="ECO:0007669"/>
    <property type="project" value="UniProtKB-KW"/>
</dbReference>
<evidence type="ECO:0000313" key="9">
    <source>
        <dbReference type="EMBL" id="MCG4746069.1"/>
    </source>
</evidence>
<dbReference type="RefSeq" id="WP_118708642.1">
    <property type="nucleotide sequence ID" value="NZ_BAABZL010000001.1"/>
</dbReference>
<keyword evidence="11" id="KW-1185">Reference proteome</keyword>
<dbReference type="AlphaFoldDB" id="A0AAW5C1E6"/>
<dbReference type="EMBL" id="JAAITT010000005">
    <property type="protein sequence ID" value="NSJ48125.1"/>
    <property type="molecule type" value="Genomic_DNA"/>
</dbReference>
<sequence>MIRLLRVDDSFLYGKKALLWINATRAKVIVLIDNGLRFDYFAQSLLTMACPPQAELVFLDVEEARAAAGQYRNSREPVLMVAGSFSQLLGLSPSLEGVVRVNVGSVRESSSDELQALKKLREQDMEFEICDLPEDVPVRLE</sequence>
<dbReference type="InterPro" id="IPR004720">
    <property type="entry name" value="PTS_IIB_sorbose-sp"/>
</dbReference>
<dbReference type="GO" id="GO:0008982">
    <property type="term" value="F:protein-N(PI)-phosphohistidine-sugar phosphotransferase activity"/>
    <property type="evidence" value="ECO:0007669"/>
    <property type="project" value="InterPro"/>
</dbReference>
<dbReference type="GO" id="GO:0016301">
    <property type="term" value="F:kinase activity"/>
    <property type="evidence" value="ECO:0007669"/>
    <property type="project" value="UniProtKB-KW"/>
</dbReference>
<dbReference type="GO" id="GO:0005737">
    <property type="term" value="C:cytoplasm"/>
    <property type="evidence" value="ECO:0007669"/>
    <property type="project" value="UniProtKB-SubCell"/>
</dbReference>
<dbReference type="PROSITE" id="PS51101">
    <property type="entry name" value="PTS_EIIB_TYPE_4"/>
    <property type="match status" value="1"/>
</dbReference>
<evidence type="ECO:0000256" key="3">
    <source>
        <dbReference type="ARBA" id="ARBA00022490"/>
    </source>
</evidence>
<evidence type="ECO:0000256" key="4">
    <source>
        <dbReference type="ARBA" id="ARBA00022597"/>
    </source>
</evidence>
<evidence type="ECO:0000313" key="12">
    <source>
        <dbReference type="Proteomes" id="UP001299608"/>
    </source>
</evidence>
<evidence type="ECO:0000256" key="7">
    <source>
        <dbReference type="ARBA" id="ARBA00022777"/>
    </source>
</evidence>
<keyword evidence="2" id="KW-0813">Transport</keyword>
<dbReference type="InterPro" id="IPR036667">
    <property type="entry name" value="PTS_IIB_sorbose-sp_sf"/>
</dbReference>
<dbReference type="SUPFAM" id="SSF52728">
    <property type="entry name" value="PTS IIb component"/>
    <property type="match status" value="1"/>
</dbReference>
<evidence type="ECO:0000259" key="8">
    <source>
        <dbReference type="PROSITE" id="PS51101"/>
    </source>
</evidence>
<comment type="caution">
    <text evidence="9">The sequence shown here is derived from an EMBL/GenBank/DDBJ whole genome shotgun (WGS) entry which is preliminary data.</text>
</comment>
<accession>A0AAW5C1E6</accession>
<dbReference type="GeneID" id="97209183"/>
<keyword evidence="3" id="KW-0963">Cytoplasm</keyword>
<dbReference type="EMBL" id="JAKNGE010000012">
    <property type="protein sequence ID" value="MCG4746069.1"/>
    <property type="molecule type" value="Genomic_DNA"/>
</dbReference>
<evidence type="ECO:0000256" key="1">
    <source>
        <dbReference type="ARBA" id="ARBA00004496"/>
    </source>
</evidence>
<organism evidence="9 12">
    <name type="scientific">Enterocloster aldenensis</name>
    <dbReference type="NCBI Taxonomy" id="358742"/>
    <lineage>
        <taxon>Bacteria</taxon>
        <taxon>Bacillati</taxon>
        <taxon>Bacillota</taxon>
        <taxon>Clostridia</taxon>
        <taxon>Lachnospirales</taxon>
        <taxon>Lachnospiraceae</taxon>
        <taxon>Enterocloster</taxon>
    </lineage>
</organism>
<dbReference type="Gene3D" id="3.40.35.10">
    <property type="entry name" value="Phosphotransferase system, sorbose subfamily IIB component"/>
    <property type="match status" value="1"/>
</dbReference>
<dbReference type="Proteomes" id="UP001299608">
    <property type="component" value="Unassembled WGS sequence"/>
</dbReference>
<dbReference type="Pfam" id="PF03830">
    <property type="entry name" value="PTSIIB_sorb"/>
    <property type="match status" value="1"/>
</dbReference>
<evidence type="ECO:0000256" key="5">
    <source>
        <dbReference type="ARBA" id="ARBA00022679"/>
    </source>
</evidence>
<comment type="subcellular location">
    <subcellularLocation>
        <location evidence="1">Cytoplasm</location>
    </subcellularLocation>
</comment>
<feature type="domain" description="PTS EIIB type-4" evidence="8">
    <location>
        <begin position="1"/>
        <end position="141"/>
    </location>
</feature>
<reference evidence="10 11" key="1">
    <citation type="journal article" date="2020" name="Cell Host Microbe">
        <title>Functional and Genomic Variation between Human-Derived Isolates of Lachnospiraceae Reveals Inter- and Intra-Species Diversity.</title>
        <authorList>
            <person name="Sorbara M.T."/>
            <person name="Littmann E.R."/>
            <person name="Fontana E."/>
            <person name="Moody T.U."/>
            <person name="Kohout C.E."/>
            <person name="Gjonbalaj M."/>
            <person name="Eaton V."/>
            <person name="Seok R."/>
            <person name="Leiner I.M."/>
            <person name="Pamer E.G."/>
        </authorList>
    </citation>
    <scope>NUCLEOTIDE SEQUENCE [LARGE SCALE GENOMIC DNA]</scope>
    <source>
        <strain evidence="10 11">MSK.1.17</strain>
    </source>
</reference>
<keyword evidence="7" id="KW-0418">Kinase</keyword>